<evidence type="ECO:0000313" key="1">
    <source>
        <dbReference type="EMBL" id="HBH2621984.1"/>
    </source>
</evidence>
<reference evidence="1" key="2">
    <citation type="journal article" date="2018" name="Genome Biol.">
        <title>SKESA: strategic k-mer extension for scrupulous assemblies.</title>
        <authorList>
            <person name="Souvorov A."/>
            <person name="Agarwala R."/>
            <person name="Lipman D.J."/>
        </authorList>
    </citation>
    <scope>NUCLEOTIDE SEQUENCE</scope>
    <source>
        <strain evidence="1">Clostridioides</strain>
    </source>
</reference>
<dbReference type="Proteomes" id="UP000879542">
    <property type="component" value="Unassembled WGS sequence"/>
</dbReference>
<dbReference type="Proteomes" id="UP000189137">
    <property type="component" value="Unassembled WGS sequence"/>
</dbReference>
<reference evidence="1" key="4">
    <citation type="submission" date="2021-06" db="EMBL/GenBank/DDBJ databases">
        <authorList>
            <consortium name="NCBI Pathogen Detection Project"/>
        </authorList>
    </citation>
    <scope>NUCLEOTIDE SEQUENCE</scope>
    <source>
        <strain evidence="1">Clostridioides</strain>
    </source>
</reference>
<gene>
    <name evidence="1" type="ORF">KRQ00_003803</name>
    <name evidence="3" type="ORF">NCTC13307_03659</name>
    <name evidence="2" type="ORF">SAMEA3375112_01646</name>
</gene>
<evidence type="ECO:0000313" key="4">
    <source>
        <dbReference type="Proteomes" id="UP000189137"/>
    </source>
</evidence>
<evidence type="ECO:0000313" key="2">
    <source>
        <dbReference type="EMBL" id="SJS23418.1"/>
    </source>
</evidence>
<accession>A0A381KIQ7</accession>
<dbReference type="RefSeq" id="WP_011861755.1">
    <property type="nucleotide sequence ID" value="NZ_BINC01000070.1"/>
</dbReference>
<protein>
    <submittedName>
        <fullName evidence="3">Uncharacterized protein</fullName>
    </submittedName>
</protein>
<dbReference type="EMBL" id="DAEQIJ010000032">
    <property type="protein sequence ID" value="HBH2621984.1"/>
    <property type="molecule type" value="Genomic_DNA"/>
</dbReference>
<evidence type="ECO:0000313" key="3">
    <source>
        <dbReference type="EMBL" id="SUY82554.1"/>
    </source>
</evidence>
<sequence length="62" mass="6824">MGKKSEYTVTTVGEPNLDALGETLAKILTEKFGVLITHTYIENYYVDKERGGDVDGAIESEL</sequence>
<dbReference type="KEGG" id="pdf:CD630DERM_29471"/>
<dbReference type="EMBL" id="UFWD01000002">
    <property type="protein sequence ID" value="SUY82554.1"/>
    <property type="molecule type" value="Genomic_DNA"/>
</dbReference>
<organism evidence="3">
    <name type="scientific">Clostridioides difficile</name>
    <name type="common">Peptoclostridium difficile</name>
    <dbReference type="NCBI Taxonomy" id="1496"/>
    <lineage>
        <taxon>Bacteria</taxon>
        <taxon>Bacillati</taxon>
        <taxon>Bacillota</taxon>
        <taxon>Clostridia</taxon>
        <taxon>Peptostreptococcales</taxon>
        <taxon>Peptostreptococcaceae</taxon>
        <taxon>Clostridioides</taxon>
    </lineage>
</organism>
<dbReference type="AlphaFoldDB" id="A0A381KIQ7"/>
<proteinExistence type="predicted"/>
<name>A0A381KIQ7_CLODI</name>
<dbReference type="EMBL" id="FUPS01000004">
    <property type="protein sequence ID" value="SJS23418.1"/>
    <property type="molecule type" value="Genomic_DNA"/>
</dbReference>
<reference evidence="3" key="3">
    <citation type="submission" date="2018-06" db="EMBL/GenBank/DDBJ databases">
        <authorList>
            <consortium name="Pathogen Informatics"/>
            <person name="Doyle S."/>
        </authorList>
    </citation>
    <scope>NUCLEOTIDE SEQUENCE</scope>
    <source>
        <strain evidence="3">NCTC13307</strain>
    </source>
</reference>
<reference evidence="2 4" key="1">
    <citation type="submission" date="2017-02" db="EMBL/GenBank/DDBJ databases">
        <authorList>
            <consortium name="Pathogen Informatics"/>
        </authorList>
    </citation>
    <scope>NUCLEOTIDE SEQUENCE [LARGE SCALE GENOMIC DNA]</scope>
    <source>
        <strain evidence="2 4">VRECD0157</strain>
    </source>
</reference>